<feature type="compositionally biased region" description="Low complexity" evidence="1">
    <location>
        <begin position="138"/>
        <end position="176"/>
    </location>
</feature>
<name>A0A166F3S8_9AGAM</name>
<feature type="compositionally biased region" description="Pro residues" evidence="1">
    <location>
        <begin position="177"/>
        <end position="193"/>
    </location>
</feature>
<reference evidence="2 3" key="1">
    <citation type="journal article" date="2016" name="Mol. Biol. Evol.">
        <title>Comparative Genomics of Early-Diverging Mushroom-Forming Fungi Provides Insights into the Origins of Lignocellulose Decay Capabilities.</title>
        <authorList>
            <person name="Nagy L.G."/>
            <person name="Riley R."/>
            <person name="Tritt A."/>
            <person name="Adam C."/>
            <person name="Daum C."/>
            <person name="Floudas D."/>
            <person name="Sun H."/>
            <person name="Yadav J.S."/>
            <person name="Pangilinan J."/>
            <person name="Larsson K.H."/>
            <person name="Matsuura K."/>
            <person name="Barry K."/>
            <person name="Labutti K."/>
            <person name="Kuo R."/>
            <person name="Ohm R.A."/>
            <person name="Bhattacharya S.S."/>
            <person name="Shirouzu T."/>
            <person name="Yoshinaga Y."/>
            <person name="Martin F.M."/>
            <person name="Grigoriev I.V."/>
            <person name="Hibbett D.S."/>
        </authorList>
    </citation>
    <scope>NUCLEOTIDE SEQUENCE [LARGE SCALE GENOMIC DNA]</scope>
    <source>
        <strain evidence="2 3">HHB10207 ss-3</strain>
    </source>
</reference>
<evidence type="ECO:0000256" key="1">
    <source>
        <dbReference type="SAM" id="MobiDB-lite"/>
    </source>
</evidence>
<gene>
    <name evidence="2" type="ORF">SISSUDRAFT_530922</name>
</gene>
<feature type="compositionally biased region" description="Polar residues" evidence="1">
    <location>
        <begin position="240"/>
        <end position="265"/>
    </location>
</feature>
<dbReference type="AlphaFoldDB" id="A0A166F3S8"/>
<feature type="compositionally biased region" description="Low complexity" evidence="1">
    <location>
        <begin position="341"/>
        <end position="392"/>
    </location>
</feature>
<feature type="compositionally biased region" description="Low complexity" evidence="1">
    <location>
        <begin position="210"/>
        <end position="227"/>
    </location>
</feature>
<feature type="compositionally biased region" description="Basic and acidic residues" evidence="1">
    <location>
        <begin position="433"/>
        <end position="443"/>
    </location>
</feature>
<organism evidence="2 3">
    <name type="scientific">Sistotremastrum suecicum HHB10207 ss-3</name>
    <dbReference type="NCBI Taxonomy" id="1314776"/>
    <lineage>
        <taxon>Eukaryota</taxon>
        <taxon>Fungi</taxon>
        <taxon>Dikarya</taxon>
        <taxon>Basidiomycota</taxon>
        <taxon>Agaricomycotina</taxon>
        <taxon>Agaricomycetes</taxon>
        <taxon>Sistotremastrales</taxon>
        <taxon>Sistotremastraceae</taxon>
        <taxon>Sistotremastrum</taxon>
    </lineage>
</organism>
<protein>
    <submittedName>
        <fullName evidence="2">Uncharacterized protein</fullName>
    </submittedName>
</protein>
<dbReference type="EMBL" id="KV428035">
    <property type="protein sequence ID" value="KZT40247.1"/>
    <property type="molecule type" value="Genomic_DNA"/>
</dbReference>
<dbReference type="Proteomes" id="UP000076798">
    <property type="component" value="Unassembled WGS sequence"/>
</dbReference>
<feature type="compositionally biased region" description="Polar residues" evidence="1">
    <location>
        <begin position="275"/>
        <end position="289"/>
    </location>
</feature>
<keyword evidence="3" id="KW-1185">Reference proteome</keyword>
<feature type="compositionally biased region" description="Gly residues" evidence="1">
    <location>
        <begin position="115"/>
        <end position="127"/>
    </location>
</feature>
<evidence type="ECO:0000313" key="3">
    <source>
        <dbReference type="Proteomes" id="UP000076798"/>
    </source>
</evidence>
<feature type="compositionally biased region" description="Polar residues" evidence="1">
    <location>
        <begin position="43"/>
        <end position="54"/>
    </location>
</feature>
<evidence type="ECO:0000313" key="2">
    <source>
        <dbReference type="EMBL" id="KZT40247.1"/>
    </source>
</evidence>
<feature type="region of interest" description="Disordered" evidence="1">
    <location>
        <begin position="20"/>
        <end position="443"/>
    </location>
</feature>
<feature type="compositionally biased region" description="Polar residues" evidence="1">
    <location>
        <begin position="403"/>
        <end position="432"/>
    </location>
</feature>
<accession>A0A166F3S8</accession>
<feature type="compositionally biased region" description="Pro residues" evidence="1">
    <location>
        <begin position="228"/>
        <end position="237"/>
    </location>
</feature>
<proteinExistence type="predicted"/>
<sequence length="443" mass="46165">MKAARIFVVRERRQREALKMGGIPGHRPGGASEYASTAHLPLTANNNDSTSTLGGTDDRRGPSPGTGVFNPHASDVELVAPNARPGASSTSLAPDRYAYEPRVGAQQWDDKGKAVGDGYGYQYGYGGGDRERRGGNGYDDPYAPSSFSSGPSSQTPRFQPPSTTSSTATITAQDQPFRPPSGPPPPSQYPPQDQPAYPIQKRIPPPAAPQPIRKAPISLLQSQTSSTPPVPLLPPPNAGAQLNSSPGFPNPQMPSSNVSTNQDSYPNPFGETSPEAHQTSFNINPTPIATGTRRYDEQGGDIEPESPFADVNAIRVQPPSIHSTQEPSIPGSAPGSQGGNLSAIPPSSSHSSPSSGASSSLPSSLPSAVSSLSPTASGQGQTSQRVAQQQQQFLGVKRYQLTDPGSGSASAETSPSGGNSSFYSADSRNNSPAKERADDEGLR</sequence>